<dbReference type="EMBL" id="JABEQG010000020">
    <property type="protein sequence ID" value="MBB2156917.1"/>
    <property type="molecule type" value="Genomic_DNA"/>
</dbReference>
<dbReference type="RefSeq" id="WP_012554293.1">
    <property type="nucleotide sequence ID" value="NZ_JABEQG010000020.1"/>
</dbReference>
<keyword evidence="1" id="KW-0805">Transcription regulation</keyword>
<dbReference type="CDD" id="cd01392">
    <property type="entry name" value="HTH_LacI"/>
    <property type="match status" value="1"/>
</dbReference>
<reference evidence="4 5" key="1">
    <citation type="submission" date="2020-04" db="EMBL/GenBank/DDBJ databases">
        <title>Description of novel Gluconacetobacter.</title>
        <authorList>
            <person name="Sombolestani A."/>
        </authorList>
    </citation>
    <scope>NUCLEOTIDE SEQUENCE [LARGE SCALE GENOMIC DNA]</scope>
    <source>
        <strain evidence="4 5">LMG 7603</strain>
    </source>
</reference>
<dbReference type="SMART" id="SM00354">
    <property type="entry name" value="HTH_LACI"/>
    <property type="match status" value="1"/>
</dbReference>
<dbReference type="PANTHER" id="PTHR30146:SF152">
    <property type="entry name" value="TRANSCRIPTIONAL REGULATORY PROTEIN"/>
    <property type="match status" value="1"/>
</dbReference>
<dbReference type="Pfam" id="PF13407">
    <property type="entry name" value="Peripla_BP_4"/>
    <property type="match status" value="1"/>
</dbReference>
<sequence length="366" mass="39448">MTHMFPIKDIAHQAGLSMATVDRVLNARAGVSRQTGLRVRAAIAELERQEARALLPGRKMTIDVLMEAPRRFTTEARAAFEAEMAAFVPLVFRCRFHLMETEGPAALARAIDRIRLRGTDGMLVKVPDTPVIHAAVARAAAAGITVVTFVTDLPSAPRAAYVGVDNRAAGETAAYLVGRALGAQAATVLVTISSSRFRGEGDREKGFRTVMRACYPSIRVTSVCEGRRQDAETGRLVHDALAADPTICAIYSIGGGNRATLDACREMGRAIRIFVAHDLDADNRALLAGHAIDFVLYHNLRADARAAFDVFRHGAFCRGESVARLSSVEIVTPYNLPVSPPDIGPPDIGTERQIRWNAPAWGAPSG</sequence>
<dbReference type="AlphaFoldDB" id="A0A7W4I616"/>
<keyword evidence="3" id="KW-0804">Transcription</keyword>
<name>A0A7W4I616_GLUDI</name>
<keyword evidence="2 4" id="KW-0238">DNA-binding</keyword>
<protein>
    <submittedName>
        <fullName evidence="4">LacI family DNA-binding transcriptional regulator</fullName>
    </submittedName>
</protein>
<comment type="caution">
    <text evidence="4">The sequence shown here is derived from an EMBL/GenBank/DDBJ whole genome shotgun (WGS) entry which is preliminary data.</text>
</comment>
<dbReference type="GO" id="GO:0000976">
    <property type="term" value="F:transcription cis-regulatory region binding"/>
    <property type="evidence" value="ECO:0007669"/>
    <property type="project" value="TreeGrafter"/>
</dbReference>
<dbReference type="InterPro" id="IPR010982">
    <property type="entry name" value="Lambda_DNA-bd_dom_sf"/>
</dbReference>
<dbReference type="InterPro" id="IPR000843">
    <property type="entry name" value="HTH_LacI"/>
</dbReference>
<dbReference type="GO" id="GO:0003700">
    <property type="term" value="F:DNA-binding transcription factor activity"/>
    <property type="evidence" value="ECO:0007669"/>
    <property type="project" value="TreeGrafter"/>
</dbReference>
<gene>
    <name evidence="4" type="ORF">HLH33_11450</name>
</gene>
<dbReference type="Pfam" id="PF00356">
    <property type="entry name" value="LacI"/>
    <property type="match status" value="1"/>
</dbReference>
<evidence type="ECO:0000313" key="5">
    <source>
        <dbReference type="Proteomes" id="UP000550787"/>
    </source>
</evidence>
<accession>A0A7W4I616</accession>
<dbReference type="CDD" id="cd06307">
    <property type="entry name" value="PBP1_sugar_binding"/>
    <property type="match status" value="1"/>
</dbReference>
<dbReference type="Gene3D" id="3.40.50.2300">
    <property type="match status" value="2"/>
</dbReference>
<evidence type="ECO:0000256" key="3">
    <source>
        <dbReference type="ARBA" id="ARBA00023163"/>
    </source>
</evidence>
<dbReference type="InterPro" id="IPR028082">
    <property type="entry name" value="Peripla_BP_I"/>
</dbReference>
<organism evidence="4 5">
    <name type="scientific">Gluconacetobacter diazotrophicus</name>
    <name type="common">Acetobacter diazotrophicus</name>
    <dbReference type="NCBI Taxonomy" id="33996"/>
    <lineage>
        <taxon>Bacteria</taxon>
        <taxon>Pseudomonadati</taxon>
        <taxon>Pseudomonadota</taxon>
        <taxon>Alphaproteobacteria</taxon>
        <taxon>Acetobacterales</taxon>
        <taxon>Acetobacteraceae</taxon>
        <taxon>Gluconacetobacter</taxon>
    </lineage>
</organism>
<dbReference type="Gene3D" id="1.10.260.40">
    <property type="entry name" value="lambda repressor-like DNA-binding domains"/>
    <property type="match status" value="1"/>
</dbReference>
<dbReference type="PANTHER" id="PTHR30146">
    <property type="entry name" value="LACI-RELATED TRANSCRIPTIONAL REPRESSOR"/>
    <property type="match status" value="1"/>
</dbReference>
<dbReference type="Proteomes" id="UP000550787">
    <property type="component" value="Unassembled WGS sequence"/>
</dbReference>
<proteinExistence type="predicted"/>
<evidence type="ECO:0000313" key="4">
    <source>
        <dbReference type="EMBL" id="MBB2156917.1"/>
    </source>
</evidence>
<evidence type="ECO:0000256" key="1">
    <source>
        <dbReference type="ARBA" id="ARBA00023015"/>
    </source>
</evidence>
<dbReference type="SUPFAM" id="SSF47413">
    <property type="entry name" value="lambda repressor-like DNA-binding domains"/>
    <property type="match status" value="1"/>
</dbReference>
<dbReference type="InterPro" id="IPR025997">
    <property type="entry name" value="SBP_2_dom"/>
</dbReference>
<dbReference type="SUPFAM" id="SSF53822">
    <property type="entry name" value="Periplasmic binding protein-like I"/>
    <property type="match status" value="1"/>
</dbReference>
<dbReference type="PROSITE" id="PS50932">
    <property type="entry name" value="HTH_LACI_2"/>
    <property type="match status" value="1"/>
</dbReference>
<evidence type="ECO:0000256" key="2">
    <source>
        <dbReference type="ARBA" id="ARBA00023125"/>
    </source>
</evidence>